<dbReference type="InterPro" id="IPR003010">
    <property type="entry name" value="C-N_Hydrolase"/>
</dbReference>
<name>A0ABT2TBL8_9FIRM</name>
<evidence type="ECO:0000313" key="4">
    <source>
        <dbReference type="Proteomes" id="UP001652394"/>
    </source>
</evidence>
<protein>
    <submittedName>
        <fullName evidence="3">Carbon-nitrogen hydrolase family protein</fullName>
    </submittedName>
</protein>
<reference evidence="3 4" key="1">
    <citation type="journal article" date="2021" name="ISME Commun">
        <title>Automated analysis of genomic sequences facilitates high-throughput and comprehensive description of bacteria.</title>
        <authorList>
            <person name="Hitch T.C.A."/>
        </authorList>
    </citation>
    <scope>NUCLEOTIDE SEQUENCE [LARGE SCALE GENOMIC DNA]</scope>
    <source>
        <strain evidence="3 4">H2_18</strain>
    </source>
</reference>
<evidence type="ECO:0000313" key="3">
    <source>
        <dbReference type="EMBL" id="MCU6747670.1"/>
    </source>
</evidence>
<organism evidence="3 4">
    <name type="scientific">Faecalicatena acetigenes</name>
    <dbReference type="NCBI Taxonomy" id="2981790"/>
    <lineage>
        <taxon>Bacteria</taxon>
        <taxon>Bacillati</taxon>
        <taxon>Bacillota</taxon>
        <taxon>Clostridia</taxon>
        <taxon>Lachnospirales</taxon>
        <taxon>Lachnospiraceae</taxon>
        <taxon>Faecalicatena</taxon>
    </lineage>
</organism>
<dbReference type="PANTHER" id="PTHR23088">
    <property type="entry name" value="NITRILASE-RELATED"/>
    <property type="match status" value="1"/>
</dbReference>
<dbReference type="RefSeq" id="WP_242866617.1">
    <property type="nucleotide sequence ID" value="NZ_JAOQJX010000011.1"/>
</dbReference>
<proteinExistence type="inferred from homology"/>
<evidence type="ECO:0000259" key="2">
    <source>
        <dbReference type="PROSITE" id="PS50263"/>
    </source>
</evidence>
<dbReference type="SUPFAM" id="SSF56317">
    <property type="entry name" value="Carbon-nitrogen hydrolase"/>
    <property type="match status" value="1"/>
</dbReference>
<feature type="domain" description="CN hydrolase" evidence="2">
    <location>
        <begin position="2"/>
        <end position="232"/>
    </location>
</feature>
<comment type="caution">
    <text evidence="3">The sequence shown here is derived from an EMBL/GenBank/DDBJ whole genome shotgun (WGS) entry which is preliminary data.</text>
</comment>
<sequence length="259" mass="29078">MLKLGIVQFAVIEGEVERNCAHFEHEVKKYSGKDLDLLCFPELCISGYKFEKGKLLDERAYVSGLAARYEQPILAGVQSVHEGKCYDAVCLWDETGKLVGEYKKIHLWATENDYFDRGDALIAVDFRGWKIGMLICADLGFAEISTPLALDKGADVILYPSAWGYGWEELFSGCGRTRAAENQVYTVALNRACGDEKYCGNSTVSGPDGTVLLRLQTTEEAYGEVILEKGKLEEARTGIPWRRMKRPEIYRQIADNTKH</sequence>
<dbReference type="Gene3D" id="3.60.110.10">
    <property type="entry name" value="Carbon-nitrogen hydrolase"/>
    <property type="match status" value="1"/>
</dbReference>
<keyword evidence="4" id="KW-1185">Reference proteome</keyword>
<dbReference type="PROSITE" id="PS50263">
    <property type="entry name" value="CN_HYDROLASE"/>
    <property type="match status" value="1"/>
</dbReference>
<dbReference type="PANTHER" id="PTHR23088:SF27">
    <property type="entry name" value="DEAMINATED GLUTATHIONE AMIDASE"/>
    <property type="match status" value="1"/>
</dbReference>
<dbReference type="Pfam" id="PF00795">
    <property type="entry name" value="CN_hydrolase"/>
    <property type="match status" value="1"/>
</dbReference>
<comment type="similarity">
    <text evidence="1">Belongs to the carbon-nitrogen hydrolase superfamily. NIT1/NIT2 family.</text>
</comment>
<dbReference type="GO" id="GO:0016787">
    <property type="term" value="F:hydrolase activity"/>
    <property type="evidence" value="ECO:0007669"/>
    <property type="project" value="UniProtKB-KW"/>
</dbReference>
<dbReference type="Proteomes" id="UP001652394">
    <property type="component" value="Unassembled WGS sequence"/>
</dbReference>
<dbReference type="CDD" id="cd07197">
    <property type="entry name" value="nitrilase"/>
    <property type="match status" value="1"/>
</dbReference>
<dbReference type="EMBL" id="JAOQJX010000011">
    <property type="protein sequence ID" value="MCU6747670.1"/>
    <property type="molecule type" value="Genomic_DNA"/>
</dbReference>
<evidence type="ECO:0000256" key="1">
    <source>
        <dbReference type="ARBA" id="ARBA00010613"/>
    </source>
</evidence>
<keyword evidence="3" id="KW-0378">Hydrolase</keyword>
<gene>
    <name evidence="3" type="ORF">OCV51_08375</name>
</gene>
<dbReference type="InterPro" id="IPR036526">
    <property type="entry name" value="C-N_Hydrolase_sf"/>
</dbReference>
<accession>A0ABT2TBL8</accession>